<keyword evidence="2" id="KW-1185">Reference proteome</keyword>
<dbReference type="RefSeq" id="WP_168056552.1">
    <property type="nucleotide sequence ID" value="NZ_JAAOZT010000010.1"/>
</dbReference>
<name>A0A840RSR2_9BURK</name>
<reference evidence="1 2" key="1">
    <citation type="submission" date="2020-08" db="EMBL/GenBank/DDBJ databases">
        <title>Genomic Encyclopedia of Type Strains, Phase IV (KMG-IV): sequencing the most valuable type-strain genomes for metagenomic binning, comparative biology and taxonomic classification.</title>
        <authorList>
            <person name="Goeker M."/>
        </authorList>
    </citation>
    <scope>NUCLEOTIDE SEQUENCE [LARGE SCALE GENOMIC DNA]</scope>
    <source>
        <strain evidence="1 2">DSM 23240</strain>
    </source>
</reference>
<evidence type="ECO:0000313" key="1">
    <source>
        <dbReference type="EMBL" id="MBB5199600.1"/>
    </source>
</evidence>
<gene>
    <name evidence="1" type="ORF">HNR39_001432</name>
</gene>
<dbReference type="EMBL" id="JACHHQ010000003">
    <property type="protein sequence ID" value="MBB5199600.1"/>
    <property type="molecule type" value="Genomic_DNA"/>
</dbReference>
<organism evidence="1 2">
    <name type="scientific">Glaciimonas immobilis</name>
    <dbReference type="NCBI Taxonomy" id="728004"/>
    <lineage>
        <taxon>Bacteria</taxon>
        <taxon>Pseudomonadati</taxon>
        <taxon>Pseudomonadota</taxon>
        <taxon>Betaproteobacteria</taxon>
        <taxon>Burkholderiales</taxon>
        <taxon>Oxalobacteraceae</taxon>
        <taxon>Glaciimonas</taxon>
    </lineage>
</organism>
<accession>A0A840RSR2</accession>
<dbReference type="Proteomes" id="UP000571084">
    <property type="component" value="Unassembled WGS sequence"/>
</dbReference>
<evidence type="ECO:0000313" key="2">
    <source>
        <dbReference type="Proteomes" id="UP000571084"/>
    </source>
</evidence>
<sequence length="172" mass="19049">MKTTRGKRWDGAINSLAVEFLKDAMEQMIAYGDRVQFALGTGQRPHYQVINSSDKKMAFNSTHHLLHPVGEEFDPGNVSMVYSLDQIKAAIAGVNTRSSAASRAPRAKSVGGTRTSAVKIQDVIDSQKYDYFKLHRDLLPPSIGEYSVQITDLMKLGSTAEEAFDTVIKLHF</sequence>
<protein>
    <submittedName>
        <fullName evidence="1">Uncharacterized protein</fullName>
    </submittedName>
</protein>
<comment type="caution">
    <text evidence="1">The sequence shown here is derived from an EMBL/GenBank/DDBJ whole genome shotgun (WGS) entry which is preliminary data.</text>
</comment>
<proteinExistence type="predicted"/>
<dbReference type="AlphaFoldDB" id="A0A840RSR2"/>